<dbReference type="SMART" id="SM00066">
    <property type="entry name" value="GAL4"/>
    <property type="match status" value="1"/>
</dbReference>
<dbReference type="InterPro" id="IPR036864">
    <property type="entry name" value="Zn2-C6_fun-type_DNA-bd_sf"/>
</dbReference>
<dbReference type="PANTHER" id="PTHR47840:SF1">
    <property type="entry name" value="ZN(II)2CYS6 TRANSCRIPTION FACTOR (EUROFUNG)"/>
    <property type="match status" value="1"/>
</dbReference>
<dbReference type="CDD" id="cd12148">
    <property type="entry name" value="fungal_TF_MHR"/>
    <property type="match status" value="1"/>
</dbReference>
<keyword evidence="3" id="KW-0804">Transcription</keyword>
<evidence type="ECO:0000313" key="7">
    <source>
        <dbReference type="EMBL" id="KAG9235121.1"/>
    </source>
</evidence>
<dbReference type="PROSITE" id="PS00463">
    <property type="entry name" value="ZN2_CY6_FUNGAL_1"/>
    <property type="match status" value="1"/>
</dbReference>
<keyword evidence="1" id="KW-0479">Metal-binding</keyword>
<feature type="compositionally biased region" description="Basic and acidic residues" evidence="5">
    <location>
        <begin position="8"/>
        <end position="17"/>
    </location>
</feature>
<proteinExistence type="predicted"/>
<feature type="domain" description="Zn(2)-C6 fungal-type" evidence="6">
    <location>
        <begin position="26"/>
        <end position="57"/>
    </location>
</feature>
<evidence type="ECO:0000313" key="8">
    <source>
        <dbReference type="Proteomes" id="UP000824998"/>
    </source>
</evidence>
<dbReference type="GO" id="GO:0006351">
    <property type="term" value="P:DNA-templated transcription"/>
    <property type="evidence" value="ECO:0007669"/>
    <property type="project" value="InterPro"/>
</dbReference>
<evidence type="ECO:0000256" key="3">
    <source>
        <dbReference type="ARBA" id="ARBA00023163"/>
    </source>
</evidence>
<gene>
    <name evidence="7" type="ORF">BJ875DRAFT_459841</name>
</gene>
<dbReference type="GO" id="GO:0003677">
    <property type="term" value="F:DNA binding"/>
    <property type="evidence" value="ECO:0007669"/>
    <property type="project" value="InterPro"/>
</dbReference>
<accession>A0A9P7YKF8</accession>
<dbReference type="PANTHER" id="PTHR47840">
    <property type="entry name" value="ZN(II)2CYS6 TRANSCRIPTION FACTOR (EUROFUNG)-RELATED"/>
    <property type="match status" value="1"/>
</dbReference>
<evidence type="ECO:0000256" key="2">
    <source>
        <dbReference type="ARBA" id="ARBA00023015"/>
    </source>
</evidence>
<keyword evidence="8" id="KW-1185">Reference proteome</keyword>
<dbReference type="CDD" id="cd00067">
    <property type="entry name" value="GAL4"/>
    <property type="match status" value="1"/>
</dbReference>
<dbReference type="SUPFAM" id="SSF57701">
    <property type="entry name" value="Zn2/Cys6 DNA-binding domain"/>
    <property type="match status" value="1"/>
</dbReference>
<evidence type="ECO:0000259" key="6">
    <source>
        <dbReference type="PROSITE" id="PS50048"/>
    </source>
</evidence>
<evidence type="ECO:0000256" key="1">
    <source>
        <dbReference type="ARBA" id="ARBA00022723"/>
    </source>
</evidence>
<evidence type="ECO:0000256" key="4">
    <source>
        <dbReference type="ARBA" id="ARBA00023242"/>
    </source>
</evidence>
<dbReference type="InterPro" id="IPR007219">
    <property type="entry name" value="XnlR_reg_dom"/>
</dbReference>
<protein>
    <recommendedName>
        <fullName evidence="6">Zn(2)-C6 fungal-type domain-containing protein</fullName>
    </recommendedName>
</protein>
<keyword evidence="2" id="KW-0805">Transcription regulation</keyword>
<dbReference type="OrthoDB" id="5392779at2759"/>
<dbReference type="GO" id="GO:0008270">
    <property type="term" value="F:zinc ion binding"/>
    <property type="evidence" value="ECO:0007669"/>
    <property type="project" value="InterPro"/>
</dbReference>
<dbReference type="InterPro" id="IPR001138">
    <property type="entry name" value="Zn2Cys6_DnaBD"/>
</dbReference>
<dbReference type="GO" id="GO:0000981">
    <property type="term" value="F:DNA-binding transcription factor activity, RNA polymerase II-specific"/>
    <property type="evidence" value="ECO:0007669"/>
    <property type="project" value="InterPro"/>
</dbReference>
<dbReference type="Gene3D" id="4.10.240.10">
    <property type="entry name" value="Zn(2)-C6 fungal-type DNA-binding domain"/>
    <property type="match status" value="1"/>
</dbReference>
<organism evidence="7 8">
    <name type="scientific">Amylocarpus encephaloides</name>
    <dbReference type="NCBI Taxonomy" id="45428"/>
    <lineage>
        <taxon>Eukaryota</taxon>
        <taxon>Fungi</taxon>
        <taxon>Dikarya</taxon>
        <taxon>Ascomycota</taxon>
        <taxon>Pezizomycotina</taxon>
        <taxon>Leotiomycetes</taxon>
        <taxon>Helotiales</taxon>
        <taxon>Helotiales incertae sedis</taxon>
        <taxon>Amylocarpus</taxon>
    </lineage>
</organism>
<feature type="region of interest" description="Disordered" evidence="5">
    <location>
        <begin position="1"/>
        <end position="24"/>
    </location>
</feature>
<dbReference type="Pfam" id="PF00172">
    <property type="entry name" value="Zn_clus"/>
    <property type="match status" value="1"/>
</dbReference>
<dbReference type="SMART" id="SM00906">
    <property type="entry name" value="Fungal_trans"/>
    <property type="match status" value="1"/>
</dbReference>
<reference evidence="7" key="1">
    <citation type="journal article" date="2021" name="IMA Fungus">
        <title>Genomic characterization of three marine fungi, including Emericellopsis atlantica sp. nov. with signatures of a generalist lifestyle and marine biomass degradation.</title>
        <authorList>
            <person name="Hagestad O.C."/>
            <person name="Hou L."/>
            <person name="Andersen J.H."/>
            <person name="Hansen E.H."/>
            <person name="Altermark B."/>
            <person name="Li C."/>
            <person name="Kuhnert E."/>
            <person name="Cox R.J."/>
            <person name="Crous P.W."/>
            <person name="Spatafora J.W."/>
            <person name="Lail K."/>
            <person name="Amirebrahimi M."/>
            <person name="Lipzen A."/>
            <person name="Pangilinan J."/>
            <person name="Andreopoulos W."/>
            <person name="Hayes R.D."/>
            <person name="Ng V."/>
            <person name="Grigoriev I.V."/>
            <person name="Jackson S.A."/>
            <person name="Sutton T.D.S."/>
            <person name="Dobson A.D.W."/>
            <person name="Rama T."/>
        </authorList>
    </citation>
    <scope>NUCLEOTIDE SEQUENCE</scope>
    <source>
        <strain evidence="7">TRa018bII</strain>
    </source>
</reference>
<dbReference type="PROSITE" id="PS50048">
    <property type="entry name" value="ZN2_CY6_FUNGAL_2"/>
    <property type="match status" value="1"/>
</dbReference>
<sequence length="712" mass="79518">MSSAPQSERQESGEPPRKKIRKGTRSCWECKRRKVKCQLSSEDVPVCAGCLARGTNCLSQEYPEEREPGHNNQVGERLGRVESLLETLLAKISAYEDDEKAQTDILTPESIPANDILTPHDAQIPLGVQDATPFMSLFDHPVLGRRENVPSQAPTPKSQTIASKTPSCKVPRIERIRQTLADLLPSQNDADIISQSSACWLIVHAVSRHTAAIFDDGGESMMSTVFNMSKVAKQHPTTIARTILYLTICLQQVGLEEAAKLNLLPSVELRVERYMSTITALVTSDDELLTSMEGLECLILQGVYHINAGSIRRAWLVFRRALTTAQLLGIHRPNTEVPNGREIWWQIVQGDRYLALILGLPAGAPDDPFLPDETFFNPAVNKDLLFMRTLCVISGCIMDRNQDKSSTAYATTQEIDEKLDHLAKEMPASWWDIPTLDPNVKSAKGSADFDRVFVQLWYYQLEVLLHLPFMLRAATERRYEYSKFSCLKASREIIYRYLATQTEVRTLCCRVIDFSALTATITLLLGGIQASQATETPETRAQEQLDRELVNTVLKLLEQCSRGGKEIIAEQSATVLKSLLAAMDSPSSEHSGNLRLTIPYFGTISIVRPTPVQQPTVAHGCGGPAVMPKSQDIAFDPVRGELTNIPYHNIRQETHQGSNVPIVNFTSNHLPPIMQQDQALQQQQFTDWNFLEADTLFFDSLMSADIDGNWQL</sequence>
<keyword evidence="4" id="KW-0539">Nucleus</keyword>
<dbReference type="AlphaFoldDB" id="A0A9P7YKF8"/>
<name>A0A9P7YKF8_9HELO</name>
<comment type="caution">
    <text evidence="7">The sequence shown here is derived from an EMBL/GenBank/DDBJ whole genome shotgun (WGS) entry which is preliminary data.</text>
</comment>
<dbReference type="Proteomes" id="UP000824998">
    <property type="component" value="Unassembled WGS sequence"/>
</dbReference>
<evidence type="ECO:0000256" key="5">
    <source>
        <dbReference type="SAM" id="MobiDB-lite"/>
    </source>
</evidence>
<dbReference type="EMBL" id="MU251441">
    <property type="protein sequence ID" value="KAG9235121.1"/>
    <property type="molecule type" value="Genomic_DNA"/>
</dbReference>